<dbReference type="EMBL" id="LR824032">
    <property type="protein sequence ID" value="CAD0206785.1"/>
    <property type="molecule type" value="Genomic_DNA"/>
</dbReference>
<name>A0A9N8L0Y2_CHRIL</name>
<dbReference type="Pfam" id="PF07294">
    <property type="entry name" value="Fibroin_P25"/>
    <property type="match status" value="1"/>
</dbReference>
<gene>
    <name evidence="1" type="ORF">CINC_LOCUS9075</name>
</gene>
<dbReference type="GO" id="GO:0005198">
    <property type="term" value="F:structural molecule activity"/>
    <property type="evidence" value="ECO:0007669"/>
    <property type="project" value="InterPro"/>
</dbReference>
<dbReference type="AlphaFoldDB" id="A0A9N8L0Y2"/>
<dbReference type="GO" id="GO:0005576">
    <property type="term" value="C:extracellular region"/>
    <property type="evidence" value="ECO:0007669"/>
    <property type="project" value="InterPro"/>
</dbReference>
<dbReference type="InterPro" id="IPR009911">
    <property type="entry name" value="Fibroin_P25"/>
</dbReference>
<reference evidence="1" key="1">
    <citation type="submission" date="2021-12" db="EMBL/GenBank/DDBJ databases">
        <authorList>
            <person name="King R."/>
        </authorList>
    </citation>
    <scope>NUCLEOTIDE SEQUENCE</scope>
</reference>
<proteinExistence type="predicted"/>
<accession>A0A9N8L0Y2</accession>
<sequence>MFDLNLIHSQWKNIFGSGRSIHSVKMLKIYFILFCVGGALCRSDSSYIDRPCDLDDYGCIGSILAANSACKLSLADSIKREYTVKKFNFVTPYFNTSYIDNDLIVKNHDQCYVSAFFINKKSKRAVLGIDCRELYLETDRTVVQHRSLQEDNVYHYHVRLTYPLVRMTINLPTTERAQLCDLPVYTEVPVMPRFHVDPKDRPTAKALSTDDSLQLIFERENFFFRGYPLSRLFIDSRICNFGCPSDIL</sequence>
<evidence type="ECO:0000313" key="1">
    <source>
        <dbReference type="EMBL" id="CAD0206785.1"/>
    </source>
</evidence>
<evidence type="ECO:0000313" key="2">
    <source>
        <dbReference type="Proteomes" id="UP001154114"/>
    </source>
</evidence>
<keyword evidence="2" id="KW-1185">Reference proteome</keyword>
<dbReference type="Proteomes" id="UP001154114">
    <property type="component" value="Chromosome 29"/>
</dbReference>
<organism evidence="1 2">
    <name type="scientific">Chrysodeixis includens</name>
    <name type="common">Soybean looper</name>
    <name type="synonym">Pseudoplusia includens</name>
    <dbReference type="NCBI Taxonomy" id="689277"/>
    <lineage>
        <taxon>Eukaryota</taxon>
        <taxon>Metazoa</taxon>
        <taxon>Ecdysozoa</taxon>
        <taxon>Arthropoda</taxon>
        <taxon>Hexapoda</taxon>
        <taxon>Insecta</taxon>
        <taxon>Pterygota</taxon>
        <taxon>Neoptera</taxon>
        <taxon>Endopterygota</taxon>
        <taxon>Lepidoptera</taxon>
        <taxon>Glossata</taxon>
        <taxon>Ditrysia</taxon>
        <taxon>Noctuoidea</taxon>
        <taxon>Noctuidae</taxon>
        <taxon>Plusiinae</taxon>
        <taxon>Chrysodeixis</taxon>
    </lineage>
</organism>
<dbReference type="OrthoDB" id="7432106at2759"/>
<protein>
    <submittedName>
        <fullName evidence="1">Uncharacterized protein</fullName>
    </submittedName>
</protein>